<dbReference type="Proteomes" id="UP001234343">
    <property type="component" value="Unassembled WGS sequence"/>
</dbReference>
<dbReference type="RefSeq" id="WP_289365306.1">
    <property type="nucleotide sequence ID" value="NZ_JAUCBP010000007.1"/>
</dbReference>
<dbReference type="SUPFAM" id="SSF52821">
    <property type="entry name" value="Rhodanese/Cell cycle control phosphatase"/>
    <property type="match status" value="1"/>
</dbReference>
<dbReference type="InterPro" id="IPR036873">
    <property type="entry name" value="Rhodanese-like_dom_sf"/>
</dbReference>
<comment type="similarity">
    <text evidence="1">Belongs to the TrhO family.</text>
</comment>
<dbReference type="SMART" id="SM00450">
    <property type="entry name" value="RHOD"/>
    <property type="match status" value="1"/>
</dbReference>
<dbReference type="InterPro" id="IPR001763">
    <property type="entry name" value="Rhodanese-like_dom"/>
</dbReference>
<dbReference type="NCBIfam" id="NF001136">
    <property type="entry name" value="PRK00142.1-4"/>
    <property type="match status" value="1"/>
</dbReference>
<evidence type="ECO:0000256" key="1">
    <source>
        <dbReference type="HAMAP-Rule" id="MF_00469"/>
    </source>
</evidence>
<keyword evidence="1" id="KW-0819">tRNA processing</keyword>
<comment type="caution">
    <text evidence="4">The sequence shown here is derived from an EMBL/GenBank/DDBJ whole genome shotgun (WGS) entry which is preliminary data.</text>
</comment>
<organism evidence="4 5">
    <name type="scientific">Alteromonas arenosi</name>
    <dbReference type="NCBI Taxonomy" id="3055817"/>
    <lineage>
        <taxon>Bacteria</taxon>
        <taxon>Pseudomonadati</taxon>
        <taxon>Pseudomonadota</taxon>
        <taxon>Gammaproteobacteria</taxon>
        <taxon>Alteromonadales</taxon>
        <taxon>Alteromonadaceae</taxon>
        <taxon>Alteromonas/Salinimonas group</taxon>
        <taxon>Alteromonas</taxon>
    </lineage>
</organism>
<evidence type="ECO:0000313" key="5">
    <source>
        <dbReference type="Proteomes" id="UP001234343"/>
    </source>
</evidence>
<protein>
    <recommendedName>
        <fullName evidence="1">tRNA uridine(34) hydroxylase</fullName>
        <ecNumber evidence="1">1.14.-.-</ecNumber>
    </recommendedName>
    <alternativeName>
        <fullName evidence="1">tRNA hydroxylation protein O</fullName>
    </alternativeName>
</protein>
<accession>A0ABT7SXU7</accession>
<sequence>MSKTIVCALYKFVTLDNYKSMREPLYTVMVDNQIKGTLLLAQEGINGTVSGSQEGIDALLAWLNSDERLAPILYKTSIHSEQPFYRTKVKLKKEIVTMGVEGIDPRKTVGTYVKPKDWNELIADPDVTVIDTRNDYEIEIGTFKHAINPNTESFREFPAYVANELDPSKHKKVAMFCTGGIRCEKSTAYLKEQGFEEVYHLEGGILQYLEDVPQEESLWEGDCFVFDNRVAVNHDLEQSHYDQCYACRLPITAEDKASDKYEPGVSCPHCYGKHSEEQIARFREREKQVQLAQERNEAHVGSDARLATKRRRQEKAAARRDQKKAMGKAY</sequence>
<evidence type="ECO:0000256" key="2">
    <source>
        <dbReference type="SAM" id="MobiDB-lite"/>
    </source>
</evidence>
<dbReference type="CDD" id="cd01518">
    <property type="entry name" value="RHOD_YceA"/>
    <property type="match status" value="1"/>
</dbReference>
<dbReference type="InterPro" id="IPR020936">
    <property type="entry name" value="TrhO"/>
</dbReference>
<dbReference type="PANTHER" id="PTHR43268:SF3">
    <property type="entry name" value="RHODANESE-LIKE DOMAIN-CONTAINING PROTEIN 7-RELATED"/>
    <property type="match status" value="1"/>
</dbReference>
<reference evidence="4 5" key="1">
    <citation type="submission" date="2023-06" db="EMBL/GenBank/DDBJ databases">
        <title>Alteromonas sp. ASW11-36 isolated from intertidal sand.</title>
        <authorList>
            <person name="Li Y."/>
        </authorList>
    </citation>
    <scope>NUCLEOTIDE SEQUENCE [LARGE SCALE GENOMIC DNA]</scope>
    <source>
        <strain evidence="4 5">ASW11-36</strain>
    </source>
</reference>
<feature type="region of interest" description="Disordered" evidence="2">
    <location>
        <begin position="286"/>
        <end position="330"/>
    </location>
</feature>
<dbReference type="PROSITE" id="PS50206">
    <property type="entry name" value="RHODANESE_3"/>
    <property type="match status" value="1"/>
</dbReference>
<dbReference type="EMBL" id="JAUCBP010000007">
    <property type="protein sequence ID" value="MDM7861003.1"/>
    <property type="molecule type" value="Genomic_DNA"/>
</dbReference>
<gene>
    <name evidence="1" type="primary">trhO</name>
    <name evidence="4" type="ORF">QTP81_10375</name>
</gene>
<dbReference type="Gene3D" id="3.30.70.100">
    <property type="match status" value="1"/>
</dbReference>
<proteinExistence type="inferred from homology"/>
<name>A0ABT7SXU7_9ALTE</name>
<dbReference type="PANTHER" id="PTHR43268">
    <property type="entry name" value="THIOSULFATE SULFURTRANSFERASE/RHODANESE-LIKE DOMAIN-CONTAINING PROTEIN 2"/>
    <property type="match status" value="1"/>
</dbReference>
<comment type="function">
    <text evidence="1">Catalyzes oxygen-dependent 5-hydroxyuridine (ho5U) modification at position 34 in tRNAs.</text>
</comment>
<evidence type="ECO:0000313" key="4">
    <source>
        <dbReference type="EMBL" id="MDM7861003.1"/>
    </source>
</evidence>
<dbReference type="Pfam" id="PF17773">
    <property type="entry name" value="UPF0176_N"/>
    <property type="match status" value="1"/>
</dbReference>
<evidence type="ECO:0000259" key="3">
    <source>
        <dbReference type="PROSITE" id="PS50206"/>
    </source>
</evidence>
<dbReference type="InterPro" id="IPR040503">
    <property type="entry name" value="TRHO_N"/>
</dbReference>
<dbReference type="EC" id="1.14.-.-" evidence="1"/>
<comment type="catalytic activity">
    <reaction evidence="1">
        <text>uridine(34) in tRNA + AH2 + O2 = 5-hydroxyuridine(34) in tRNA + A + H2O</text>
        <dbReference type="Rhea" id="RHEA:64224"/>
        <dbReference type="Rhea" id="RHEA-COMP:11727"/>
        <dbReference type="Rhea" id="RHEA-COMP:13381"/>
        <dbReference type="ChEBI" id="CHEBI:13193"/>
        <dbReference type="ChEBI" id="CHEBI:15377"/>
        <dbReference type="ChEBI" id="CHEBI:15379"/>
        <dbReference type="ChEBI" id="CHEBI:17499"/>
        <dbReference type="ChEBI" id="CHEBI:65315"/>
        <dbReference type="ChEBI" id="CHEBI:136877"/>
    </reaction>
</comment>
<dbReference type="Pfam" id="PF00581">
    <property type="entry name" value="Rhodanese"/>
    <property type="match status" value="1"/>
</dbReference>
<feature type="compositionally biased region" description="Basic and acidic residues" evidence="2">
    <location>
        <begin position="286"/>
        <end position="302"/>
    </location>
</feature>
<feature type="domain" description="Rhodanese" evidence="3">
    <location>
        <begin position="123"/>
        <end position="217"/>
    </location>
</feature>
<feature type="compositionally biased region" description="Basic and acidic residues" evidence="2">
    <location>
        <begin position="314"/>
        <end position="324"/>
    </location>
</feature>
<keyword evidence="5" id="KW-1185">Reference proteome</keyword>
<dbReference type="HAMAP" id="MF_00469">
    <property type="entry name" value="TrhO"/>
    <property type="match status" value="1"/>
</dbReference>
<keyword evidence="1" id="KW-0560">Oxidoreductase</keyword>
<dbReference type="Gene3D" id="3.40.250.10">
    <property type="entry name" value="Rhodanese-like domain"/>
    <property type="match status" value="1"/>
</dbReference>